<evidence type="ECO:0000313" key="3">
    <source>
        <dbReference type="Proteomes" id="UP000001542"/>
    </source>
</evidence>
<dbReference type="VEuPathDB" id="TrichDB:TVAGG3_0591620"/>
<dbReference type="KEGG" id="tva:4775318"/>
<dbReference type="InParanoid" id="A2DQL7"/>
<protein>
    <submittedName>
        <fullName evidence="2">Uncharacterized protein</fullName>
    </submittedName>
</protein>
<feature type="region of interest" description="Disordered" evidence="1">
    <location>
        <begin position="132"/>
        <end position="155"/>
    </location>
</feature>
<dbReference type="VEuPathDB" id="TrichDB:TVAG_266640"/>
<proteinExistence type="predicted"/>
<evidence type="ECO:0000313" key="2">
    <source>
        <dbReference type="EMBL" id="EAY17301.1"/>
    </source>
</evidence>
<reference evidence="2" key="2">
    <citation type="journal article" date="2007" name="Science">
        <title>Draft genome sequence of the sexually transmitted pathogen Trichomonas vaginalis.</title>
        <authorList>
            <person name="Carlton J.M."/>
            <person name="Hirt R.P."/>
            <person name="Silva J.C."/>
            <person name="Delcher A.L."/>
            <person name="Schatz M."/>
            <person name="Zhao Q."/>
            <person name="Wortman J.R."/>
            <person name="Bidwell S.L."/>
            <person name="Alsmark U.C.M."/>
            <person name="Besteiro S."/>
            <person name="Sicheritz-Ponten T."/>
            <person name="Noel C.J."/>
            <person name="Dacks J.B."/>
            <person name="Foster P.G."/>
            <person name="Simillion C."/>
            <person name="Van de Peer Y."/>
            <person name="Miranda-Saavedra D."/>
            <person name="Barton G.J."/>
            <person name="Westrop G.D."/>
            <person name="Mueller S."/>
            <person name="Dessi D."/>
            <person name="Fiori P.L."/>
            <person name="Ren Q."/>
            <person name="Paulsen I."/>
            <person name="Zhang H."/>
            <person name="Bastida-Corcuera F.D."/>
            <person name="Simoes-Barbosa A."/>
            <person name="Brown M.T."/>
            <person name="Hayes R.D."/>
            <person name="Mukherjee M."/>
            <person name="Okumura C.Y."/>
            <person name="Schneider R."/>
            <person name="Smith A.J."/>
            <person name="Vanacova S."/>
            <person name="Villalvazo M."/>
            <person name="Haas B.J."/>
            <person name="Pertea M."/>
            <person name="Feldblyum T.V."/>
            <person name="Utterback T.R."/>
            <person name="Shu C.L."/>
            <person name="Osoegawa K."/>
            <person name="de Jong P.J."/>
            <person name="Hrdy I."/>
            <person name="Horvathova L."/>
            <person name="Zubacova Z."/>
            <person name="Dolezal P."/>
            <person name="Malik S.B."/>
            <person name="Logsdon J.M. Jr."/>
            <person name="Henze K."/>
            <person name="Gupta A."/>
            <person name="Wang C.C."/>
            <person name="Dunne R.L."/>
            <person name="Upcroft J.A."/>
            <person name="Upcroft P."/>
            <person name="White O."/>
            <person name="Salzberg S.L."/>
            <person name="Tang P."/>
            <person name="Chiu C.-H."/>
            <person name="Lee Y.-S."/>
            <person name="Embley T.M."/>
            <person name="Coombs G.H."/>
            <person name="Mottram J.C."/>
            <person name="Tachezy J."/>
            <person name="Fraser-Liggett C.M."/>
            <person name="Johnson P.J."/>
        </authorList>
    </citation>
    <scope>NUCLEOTIDE SEQUENCE [LARGE SCALE GENOMIC DNA]</scope>
    <source>
        <strain evidence="2">G3</strain>
    </source>
</reference>
<name>A2DQL7_TRIV3</name>
<dbReference type="EMBL" id="DS113232">
    <property type="protein sequence ID" value="EAY17301.1"/>
    <property type="molecule type" value="Genomic_DNA"/>
</dbReference>
<accession>A2DQL7</accession>
<dbReference type="Proteomes" id="UP000001542">
    <property type="component" value="Unassembled WGS sequence"/>
</dbReference>
<dbReference type="AlphaFoldDB" id="A2DQL7"/>
<dbReference type="RefSeq" id="XP_001329524.1">
    <property type="nucleotide sequence ID" value="XM_001329489.1"/>
</dbReference>
<gene>
    <name evidence="2" type="ORF">TVAG_266640</name>
</gene>
<organism evidence="2 3">
    <name type="scientific">Trichomonas vaginalis (strain ATCC PRA-98 / G3)</name>
    <dbReference type="NCBI Taxonomy" id="412133"/>
    <lineage>
        <taxon>Eukaryota</taxon>
        <taxon>Metamonada</taxon>
        <taxon>Parabasalia</taxon>
        <taxon>Trichomonadida</taxon>
        <taxon>Trichomonadidae</taxon>
        <taxon>Trichomonas</taxon>
    </lineage>
</organism>
<reference evidence="2" key="1">
    <citation type="submission" date="2006-10" db="EMBL/GenBank/DDBJ databases">
        <authorList>
            <person name="Amadeo P."/>
            <person name="Zhao Q."/>
            <person name="Wortman J."/>
            <person name="Fraser-Liggett C."/>
            <person name="Carlton J."/>
        </authorList>
    </citation>
    <scope>NUCLEOTIDE SEQUENCE</scope>
    <source>
        <strain evidence="2">G3</strain>
    </source>
</reference>
<keyword evidence="3" id="KW-1185">Reference proteome</keyword>
<dbReference type="SMR" id="A2DQL7"/>
<evidence type="ECO:0000256" key="1">
    <source>
        <dbReference type="SAM" id="MobiDB-lite"/>
    </source>
</evidence>
<sequence length="155" mass="17139">MTNPHSVVQINLTIHAEQDDDDLRILFPFDTQKDNIDQVVKELVNEINLTDEEGVELKAVIENQLKQALGTGSQSSSAIKSSSGVAPVQPSNLDESDDADVLNDREYQALLSQQAKQLADIELRHSQEQKELIAKLQRGTPVTSSQNPDDLIFFG</sequence>
<feature type="region of interest" description="Disordered" evidence="1">
    <location>
        <begin position="70"/>
        <end position="101"/>
    </location>
</feature>
<feature type="compositionally biased region" description="Low complexity" evidence="1">
    <location>
        <begin position="73"/>
        <end position="83"/>
    </location>
</feature>